<dbReference type="EMBL" id="GISG01213196">
    <property type="protein sequence ID" value="MBA4661645.1"/>
    <property type="molecule type" value="Transcribed_RNA"/>
</dbReference>
<evidence type="ECO:0000313" key="2">
    <source>
        <dbReference type="EMBL" id="MBA4661645.1"/>
    </source>
</evidence>
<organism evidence="2">
    <name type="scientific">Opuntia streptacantha</name>
    <name type="common">Prickly pear cactus</name>
    <name type="synonym">Opuntia cardona</name>
    <dbReference type="NCBI Taxonomy" id="393608"/>
    <lineage>
        <taxon>Eukaryota</taxon>
        <taxon>Viridiplantae</taxon>
        <taxon>Streptophyta</taxon>
        <taxon>Embryophyta</taxon>
        <taxon>Tracheophyta</taxon>
        <taxon>Spermatophyta</taxon>
        <taxon>Magnoliopsida</taxon>
        <taxon>eudicotyledons</taxon>
        <taxon>Gunneridae</taxon>
        <taxon>Pentapetalae</taxon>
        <taxon>Caryophyllales</taxon>
        <taxon>Cactineae</taxon>
        <taxon>Cactaceae</taxon>
        <taxon>Opuntioideae</taxon>
        <taxon>Opuntia</taxon>
    </lineage>
</organism>
<feature type="transmembrane region" description="Helical" evidence="1">
    <location>
        <begin position="32"/>
        <end position="51"/>
    </location>
</feature>
<keyword evidence="1" id="KW-1133">Transmembrane helix</keyword>
<keyword evidence="1" id="KW-0812">Transmembrane</keyword>
<name>A0A7C9EDA2_OPUST</name>
<keyword evidence="1" id="KW-0472">Membrane</keyword>
<protein>
    <submittedName>
        <fullName evidence="2">Uncharacterized protein</fullName>
    </submittedName>
</protein>
<reference evidence="2" key="1">
    <citation type="journal article" date="2013" name="J. Plant Res.">
        <title>Effect of fungi and light on seed germination of three Opuntia species from semiarid lands of central Mexico.</title>
        <authorList>
            <person name="Delgado-Sanchez P."/>
            <person name="Jimenez-Bremont J.F."/>
            <person name="Guerrero-Gonzalez Mde L."/>
            <person name="Flores J."/>
        </authorList>
    </citation>
    <scope>NUCLEOTIDE SEQUENCE</scope>
    <source>
        <tissue evidence="2">Cladode</tissue>
    </source>
</reference>
<reference evidence="2" key="2">
    <citation type="submission" date="2020-07" db="EMBL/GenBank/DDBJ databases">
        <authorList>
            <person name="Vera ALvarez R."/>
            <person name="Arias-Moreno D.M."/>
            <person name="Jimenez-Jacinto V."/>
            <person name="Jimenez-Bremont J.F."/>
            <person name="Swaminathan K."/>
            <person name="Moose S.P."/>
            <person name="Guerrero-Gonzalez M.L."/>
            <person name="Marino-Ramirez L."/>
            <person name="Landsman D."/>
            <person name="Rodriguez-Kessler M."/>
            <person name="Delgado-Sanchez P."/>
        </authorList>
    </citation>
    <scope>NUCLEOTIDE SEQUENCE</scope>
    <source>
        <tissue evidence="2">Cladode</tissue>
    </source>
</reference>
<proteinExistence type="predicted"/>
<accession>A0A7C9EDA2</accession>
<evidence type="ECO:0000256" key="1">
    <source>
        <dbReference type="SAM" id="Phobius"/>
    </source>
</evidence>
<dbReference type="AlphaFoldDB" id="A0A7C9EDA2"/>
<sequence length="108" mass="12291">MKLGVKSGTLISIIFMLLSASTLERTNQPIFLIPLRFLTLVLRATLILISIPKRCKKLSMQNPQSGQPAVECLVGRIAHRLFYQLYKSSWKVKSVCGFTVEMWMDAFQ</sequence>